<dbReference type="GO" id="GO:0000162">
    <property type="term" value="P:L-tryptophan biosynthetic process"/>
    <property type="evidence" value="ECO:0007669"/>
    <property type="project" value="UniProtKB-UniRule"/>
</dbReference>
<evidence type="ECO:0000256" key="1">
    <source>
        <dbReference type="ARBA" id="ARBA00001164"/>
    </source>
</evidence>
<evidence type="ECO:0000256" key="9">
    <source>
        <dbReference type="HAMAP-Rule" id="MF_00135"/>
    </source>
</evidence>
<evidence type="ECO:0000256" key="4">
    <source>
        <dbReference type="ARBA" id="ARBA00022272"/>
    </source>
</evidence>
<dbReference type="AlphaFoldDB" id="A0A2S5A4P1"/>
<dbReference type="CDD" id="cd00405">
    <property type="entry name" value="PRAI"/>
    <property type="match status" value="1"/>
</dbReference>
<dbReference type="GO" id="GO:0004640">
    <property type="term" value="F:phosphoribosylanthranilate isomerase activity"/>
    <property type="evidence" value="ECO:0007669"/>
    <property type="project" value="UniProtKB-UniRule"/>
</dbReference>
<dbReference type="InterPro" id="IPR013785">
    <property type="entry name" value="Aldolase_TIM"/>
</dbReference>
<dbReference type="Gene3D" id="3.20.20.70">
    <property type="entry name" value="Aldolase class I"/>
    <property type="match status" value="1"/>
</dbReference>
<keyword evidence="5 9" id="KW-0028">Amino-acid biosynthesis</keyword>
<organism evidence="11 12">
    <name type="scientific">Solitalea longa</name>
    <dbReference type="NCBI Taxonomy" id="2079460"/>
    <lineage>
        <taxon>Bacteria</taxon>
        <taxon>Pseudomonadati</taxon>
        <taxon>Bacteroidota</taxon>
        <taxon>Sphingobacteriia</taxon>
        <taxon>Sphingobacteriales</taxon>
        <taxon>Sphingobacteriaceae</taxon>
        <taxon>Solitalea</taxon>
    </lineage>
</organism>
<comment type="similarity">
    <text evidence="9">Belongs to the TrpF family.</text>
</comment>
<evidence type="ECO:0000259" key="10">
    <source>
        <dbReference type="Pfam" id="PF00697"/>
    </source>
</evidence>
<comment type="pathway">
    <text evidence="2 9">Amino-acid biosynthesis; L-tryptophan biosynthesis; L-tryptophan from chorismate: step 3/5.</text>
</comment>
<dbReference type="RefSeq" id="WP_103788468.1">
    <property type="nucleotide sequence ID" value="NZ_PQVF01000004.1"/>
</dbReference>
<proteinExistence type="inferred from homology"/>
<protein>
    <recommendedName>
        <fullName evidence="4 9">N-(5'-phosphoribosyl)anthranilate isomerase</fullName>
        <shortName evidence="9">PRAI</shortName>
        <ecNumber evidence="3 9">5.3.1.24</ecNumber>
    </recommendedName>
</protein>
<evidence type="ECO:0000313" key="11">
    <source>
        <dbReference type="EMBL" id="POY37561.1"/>
    </source>
</evidence>
<evidence type="ECO:0000256" key="2">
    <source>
        <dbReference type="ARBA" id="ARBA00004664"/>
    </source>
</evidence>
<dbReference type="InterPro" id="IPR044643">
    <property type="entry name" value="TrpF_fam"/>
</dbReference>
<dbReference type="InterPro" id="IPR001240">
    <property type="entry name" value="PRAI_dom"/>
</dbReference>
<dbReference type="Proteomes" id="UP000236893">
    <property type="component" value="Unassembled WGS sequence"/>
</dbReference>
<evidence type="ECO:0000256" key="6">
    <source>
        <dbReference type="ARBA" id="ARBA00022822"/>
    </source>
</evidence>
<dbReference type="InterPro" id="IPR011060">
    <property type="entry name" value="RibuloseP-bd_barrel"/>
</dbReference>
<feature type="domain" description="N-(5'phosphoribosyl) anthranilate isomerase (PRAI)" evidence="10">
    <location>
        <begin position="4"/>
        <end position="202"/>
    </location>
</feature>
<comment type="caution">
    <text evidence="11">The sequence shown here is derived from an EMBL/GenBank/DDBJ whole genome shotgun (WGS) entry which is preliminary data.</text>
</comment>
<gene>
    <name evidence="9" type="primary">trpF</name>
    <name evidence="11" type="ORF">C3K47_07290</name>
</gene>
<evidence type="ECO:0000313" key="12">
    <source>
        <dbReference type="Proteomes" id="UP000236893"/>
    </source>
</evidence>
<evidence type="ECO:0000256" key="5">
    <source>
        <dbReference type="ARBA" id="ARBA00022605"/>
    </source>
</evidence>
<keyword evidence="8 9" id="KW-0413">Isomerase</keyword>
<accession>A0A2S5A4P1</accession>
<keyword evidence="7 9" id="KW-0057">Aromatic amino acid biosynthesis</keyword>
<reference evidence="11 12" key="1">
    <citation type="submission" date="2018-01" db="EMBL/GenBank/DDBJ databases">
        <authorList>
            <person name="Gaut B.S."/>
            <person name="Morton B.R."/>
            <person name="Clegg M.T."/>
            <person name="Duvall M.R."/>
        </authorList>
    </citation>
    <scope>NUCLEOTIDE SEQUENCE [LARGE SCALE GENOMIC DNA]</scope>
    <source>
        <strain evidence="11 12">HR-AV</strain>
    </source>
</reference>
<comment type="catalytic activity">
    <reaction evidence="1 9">
        <text>N-(5-phospho-beta-D-ribosyl)anthranilate = 1-(2-carboxyphenylamino)-1-deoxy-D-ribulose 5-phosphate</text>
        <dbReference type="Rhea" id="RHEA:21540"/>
        <dbReference type="ChEBI" id="CHEBI:18277"/>
        <dbReference type="ChEBI" id="CHEBI:58613"/>
        <dbReference type="EC" id="5.3.1.24"/>
    </reaction>
</comment>
<dbReference type="PANTHER" id="PTHR42894:SF1">
    <property type="entry name" value="N-(5'-PHOSPHORIBOSYL)ANTHRANILATE ISOMERASE"/>
    <property type="match status" value="1"/>
</dbReference>
<dbReference type="EMBL" id="PQVF01000004">
    <property type="protein sequence ID" value="POY37561.1"/>
    <property type="molecule type" value="Genomic_DNA"/>
</dbReference>
<dbReference type="EC" id="5.3.1.24" evidence="3 9"/>
<dbReference type="OrthoDB" id="9786954at2"/>
<keyword evidence="12" id="KW-1185">Reference proteome</keyword>
<evidence type="ECO:0000256" key="8">
    <source>
        <dbReference type="ARBA" id="ARBA00023235"/>
    </source>
</evidence>
<dbReference type="HAMAP" id="MF_00135">
    <property type="entry name" value="PRAI"/>
    <property type="match status" value="1"/>
</dbReference>
<evidence type="ECO:0000256" key="7">
    <source>
        <dbReference type="ARBA" id="ARBA00023141"/>
    </source>
</evidence>
<sequence length="207" mass="23379">MKIKICGMKFRENIEDVVQLKPDYLGFIFYPQSPRYVDDLSVLKAIPSSIKKVAVFVNAKLQDALEIVADYDFNAVQLHGNEKPDYCSQFKSATVEVIKAFGVNNEFDFSDLKRYKDSCDTFLFDTKSDSHGGTGKTFNWDILKNYKEPKPFFLSGGIGLDNLHEVNTIQNYGLPIYGLDLNSKLEVSPGLKDTQKVKEAIDKIKGI</sequence>
<evidence type="ECO:0000256" key="3">
    <source>
        <dbReference type="ARBA" id="ARBA00012572"/>
    </source>
</evidence>
<dbReference type="PANTHER" id="PTHR42894">
    <property type="entry name" value="N-(5'-PHOSPHORIBOSYL)ANTHRANILATE ISOMERASE"/>
    <property type="match status" value="1"/>
</dbReference>
<dbReference type="Pfam" id="PF00697">
    <property type="entry name" value="PRAI"/>
    <property type="match status" value="1"/>
</dbReference>
<dbReference type="SUPFAM" id="SSF51366">
    <property type="entry name" value="Ribulose-phoshate binding barrel"/>
    <property type="match status" value="1"/>
</dbReference>
<dbReference type="UniPathway" id="UPA00035">
    <property type="reaction ID" value="UER00042"/>
</dbReference>
<keyword evidence="6 9" id="KW-0822">Tryptophan biosynthesis</keyword>
<name>A0A2S5A4P1_9SPHI</name>